<evidence type="ECO:0000259" key="4">
    <source>
        <dbReference type="SMART" id="SM00563"/>
    </source>
</evidence>
<dbReference type="InterPro" id="IPR002123">
    <property type="entry name" value="Plipid/glycerol_acylTrfase"/>
</dbReference>
<dbReference type="Pfam" id="PF01553">
    <property type="entry name" value="Acyltransferase"/>
    <property type="match status" value="1"/>
</dbReference>
<evidence type="ECO:0000256" key="2">
    <source>
        <dbReference type="ARBA" id="ARBA00022679"/>
    </source>
</evidence>
<keyword evidence="3 5" id="KW-0012">Acyltransferase</keyword>
<reference evidence="5 6" key="1">
    <citation type="submission" date="2018-11" db="EMBL/GenBank/DDBJ databases">
        <title>Draft genome sequence of Ferruginibacter sp. BO-59.</title>
        <authorList>
            <person name="Im W.T."/>
        </authorList>
    </citation>
    <scope>NUCLEOTIDE SEQUENCE [LARGE SCALE GENOMIC DNA]</scope>
    <source>
        <strain evidence="5 6">BO-59</strain>
    </source>
</reference>
<sequence>MLLVDLPIWFIGIYPEPKRTEYFRQISKVWMQVFFFLSGCRLKVFGKENFKPGEVYIVTCNHNSLLDIPVSTPFIPGTNKTIAKAEMAKIPLFGLIYKRGSVLVDRSDKKSRQDSFRKMKRVLEMRMHMCIYPEGTRNKTNLPLKEFHDGAFKLARETGISIIPAIILNTKKILPAGKAFYFSPGKIEIHFLPTIVPGDYEDFLLLKKKTHRVMNDWLVANGKS</sequence>
<proteinExistence type="predicted"/>
<accession>A0A3M9NBJ7</accession>
<evidence type="ECO:0000256" key="3">
    <source>
        <dbReference type="ARBA" id="ARBA00023315"/>
    </source>
</evidence>
<dbReference type="CDD" id="cd07989">
    <property type="entry name" value="LPLAT_AGPAT-like"/>
    <property type="match status" value="1"/>
</dbReference>
<dbReference type="Proteomes" id="UP000267223">
    <property type="component" value="Unassembled WGS sequence"/>
</dbReference>
<dbReference type="GO" id="GO:0006654">
    <property type="term" value="P:phosphatidic acid biosynthetic process"/>
    <property type="evidence" value="ECO:0007669"/>
    <property type="project" value="TreeGrafter"/>
</dbReference>
<dbReference type="EMBL" id="RJJR01000014">
    <property type="protein sequence ID" value="RNI34338.1"/>
    <property type="molecule type" value="Genomic_DNA"/>
</dbReference>
<comment type="caution">
    <text evidence="5">The sequence shown here is derived from an EMBL/GenBank/DDBJ whole genome shotgun (WGS) entry which is preliminary data.</text>
</comment>
<dbReference type="GO" id="GO:0003841">
    <property type="term" value="F:1-acylglycerol-3-phosphate O-acyltransferase activity"/>
    <property type="evidence" value="ECO:0007669"/>
    <property type="project" value="TreeGrafter"/>
</dbReference>
<name>A0A3M9NBJ7_9BACT</name>
<evidence type="ECO:0000313" key="6">
    <source>
        <dbReference type="Proteomes" id="UP000267223"/>
    </source>
</evidence>
<protein>
    <submittedName>
        <fullName evidence="5">1-acyl-sn-glycerol-3-phosphate acyltransferase</fullName>
    </submittedName>
</protein>
<dbReference type="AlphaFoldDB" id="A0A3M9NBJ7"/>
<dbReference type="SMART" id="SM00563">
    <property type="entry name" value="PlsC"/>
    <property type="match status" value="1"/>
</dbReference>
<feature type="domain" description="Phospholipid/glycerol acyltransferase" evidence="4">
    <location>
        <begin position="56"/>
        <end position="170"/>
    </location>
</feature>
<keyword evidence="6" id="KW-1185">Reference proteome</keyword>
<dbReference type="PANTHER" id="PTHR10434:SF11">
    <property type="entry name" value="1-ACYL-SN-GLYCEROL-3-PHOSPHATE ACYLTRANSFERASE"/>
    <property type="match status" value="1"/>
</dbReference>
<dbReference type="SUPFAM" id="SSF69593">
    <property type="entry name" value="Glycerol-3-phosphate (1)-acyltransferase"/>
    <property type="match status" value="1"/>
</dbReference>
<organism evidence="5 6">
    <name type="scientific">Hanamia caeni</name>
    <dbReference type="NCBI Taxonomy" id="2294116"/>
    <lineage>
        <taxon>Bacteria</taxon>
        <taxon>Pseudomonadati</taxon>
        <taxon>Bacteroidota</taxon>
        <taxon>Chitinophagia</taxon>
        <taxon>Chitinophagales</taxon>
        <taxon>Chitinophagaceae</taxon>
        <taxon>Hanamia</taxon>
    </lineage>
</organism>
<keyword evidence="2 5" id="KW-0808">Transferase</keyword>
<dbReference type="PANTHER" id="PTHR10434">
    <property type="entry name" value="1-ACYL-SN-GLYCEROL-3-PHOSPHATE ACYLTRANSFERASE"/>
    <property type="match status" value="1"/>
</dbReference>
<comment type="pathway">
    <text evidence="1">Lipid metabolism.</text>
</comment>
<evidence type="ECO:0000313" key="5">
    <source>
        <dbReference type="EMBL" id="RNI34338.1"/>
    </source>
</evidence>
<dbReference type="OrthoDB" id="9803035at2"/>
<evidence type="ECO:0000256" key="1">
    <source>
        <dbReference type="ARBA" id="ARBA00005189"/>
    </source>
</evidence>
<gene>
    <name evidence="5" type="ORF">EFY79_15970</name>
</gene>